<dbReference type="Proteomes" id="UP000286806">
    <property type="component" value="Unassembled WGS sequence"/>
</dbReference>
<comment type="caution">
    <text evidence="11">The sequence shown here is derived from an EMBL/GenBank/DDBJ whole genome shotgun (WGS) entry which is preliminary data.</text>
</comment>
<gene>
    <name evidence="10" type="primary">plsY</name>
    <name evidence="11" type="ORF">SFMTTN_3138</name>
</gene>
<dbReference type="NCBIfam" id="TIGR00023">
    <property type="entry name" value="glycerol-3-phosphate 1-O-acyltransferase PlsY"/>
    <property type="match status" value="1"/>
</dbReference>
<dbReference type="GO" id="GO:0005886">
    <property type="term" value="C:plasma membrane"/>
    <property type="evidence" value="ECO:0007669"/>
    <property type="project" value="UniProtKB-SubCell"/>
</dbReference>
<evidence type="ECO:0000256" key="4">
    <source>
        <dbReference type="ARBA" id="ARBA00022692"/>
    </source>
</evidence>
<reference evidence="11 12" key="1">
    <citation type="journal article" date="2019" name="Front. Microbiol.">
        <title>Genomes of Neutrophilic Sulfur-Oxidizing Chemolithoautotrophs Representing 9 Proteobacterial Species From 8 Genera.</title>
        <authorList>
            <person name="Watanabe T."/>
            <person name="Kojima H."/>
            <person name="Umezawa K."/>
            <person name="Hori C."/>
            <person name="Takasuka T.E."/>
            <person name="Kato Y."/>
            <person name="Fukui M."/>
        </authorList>
    </citation>
    <scope>NUCLEOTIDE SEQUENCE [LARGE SCALE GENOMIC DNA]</scope>
    <source>
        <strain evidence="11 12">TTN</strain>
    </source>
</reference>
<comment type="function">
    <text evidence="10">Catalyzes the transfer of an acyl group from acyl-phosphate (acyl-PO(4)) to glycerol-3-phosphate (G3P) to form lysophosphatidic acid (LPA). This enzyme utilizes acyl-phosphate as fatty acyl donor, but not acyl-CoA or acyl-ACP.</text>
</comment>
<dbReference type="SMART" id="SM01207">
    <property type="entry name" value="G3P_acyltransf"/>
    <property type="match status" value="1"/>
</dbReference>
<keyword evidence="7 10" id="KW-0472">Membrane</keyword>
<proteinExistence type="inferred from homology"/>
<evidence type="ECO:0000313" key="12">
    <source>
        <dbReference type="Proteomes" id="UP000286806"/>
    </source>
</evidence>
<dbReference type="Pfam" id="PF02660">
    <property type="entry name" value="G3P_acyltransf"/>
    <property type="match status" value="1"/>
</dbReference>
<dbReference type="InterPro" id="IPR003811">
    <property type="entry name" value="G3P_acylTferase_PlsY"/>
</dbReference>
<keyword evidence="8 10" id="KW-0594">Phospholipid biosynthesis</keyword>
<dbReference type="PANTHER" id="PTHR30309">
    <property type="entry name" value="INNER MEMBRANE PROTEIN YGIH"/>
    <property type="match status" value="1"/>
</dbReference>
<feature type="transmembrane region" description="Helical" evidence="10">
    <location>
        <begin position="159"/>
        <end position="179"/>
    </location>
</feature>
<feature type="transmembrane region" description="Helical" evidence="10">
    <location>
        <begin position="116"/>
        <end position="139"/>
    </location>
</feature>
<evidence type="ECO:0000313" key="11">
    <source>
        <dbReference type="EMBL" id="GBL47304.1"/>
    </source>
</evidence>
<keyword evidence="9 10" id="KW-1208">Phospholipid metabolism</keyword>
<evidence type="ECO:0000256" key="2">
    <source>
        <dbReference type="ARBA" id="ARBA00022516"/>
    </source>
</evidence>
<dbReference type="OrthoDB" id="9777124at2"/>
<protein>
    <recommendedName>
        <fullName evidence="10">Glycerol-3-phosphate acyltransferase</fullName>
    </recommendedName>
    <alternativeName>
        <fullName evidence="10">Acyl-PO4 G3P acyltransferase</fullName>
    </alternativeName>
    <alternativeName>
        <fullName evidence="10">Acyl-phosphate--glycerol-3-phosphate acyltransferase</fullName>
    </alternativeName>
    <alternativeName>
        <fullName evidence="10">G3P acyltransferase</fullName>
        <shortName evidence="10">GPAT</shortName>
        <ecNumber evidence="10">2.3.1.275</ecNumber>
    </alternativeName>
    <alternativeName>
        <fullName evidence="10">Lysophosphatidic acid synthase</fullName>
        <shortName evidence="10">LPA synthase</shortName>
    </alternativeName>
</protein>
<feature type="transmembrane region" description="Helical" evidence="10">
    <location>
        <begin position="6"/>
        <end position="26"/>
    </location>
</feature>
<dbReference type="AlphaFoldDB" id="A0A401JH54"/>
<evidence type="ECO:0000256" key="5">
    <source>
        <dbReference type="ARBA" id="ARBA00022989"/>
    </source>
</evidence>
<dbReference type="UniPathway" id="UPA00085"/>
<keyword evidence="11" id="KW-0012">Acyltransferase</keyword>
<evidence type="ECO:0000256" key="3">
    <source>
        <dbReference type="ARBA" id="ARBA00022679"/>
    </source>
</evidence>
<evidence type="ECO:0000256" key="9">
    <source>
        <dbReference type="ARBA" id="ARBA00023264"/>
    </source>
</evidence>
<name>A0A401JH54_9PROT</name>
<comment type="subcellular location">
    <subcellularLocation>
        <location evidence="10">Cell membrane</location>
        <topology evidence="10">Multi-pass membrane protein</topology>
    </subcellularLocation>
</comment>
<comment type="pathway">
    <text evidence="10">Lipid metabolism; phospholipid metabolism.</text>
</comment>
<dbReference type="PANTHER" id="PTHR30309:SF0">
    <property type="entry name" value="GLYCEROL-3-PHOSPHATE ACYLTRANSFERASE-RELATED"/>
    <property type="match status" value="1"/>
</dbReference>
<comment type="catalytic activity">
    <reaction evidence="10">
        <text>an acyl phosphate + sn-glycerol 3-phosphate = a 1-acyl-sn-glycero-3-phosphate + phosphate</text>
        <dbReference type="Rhea" id="RHEA:34075"/>
        <dbReference type="ChEBI" id="CHEBI:43474"/>
        <dbReference type="ChEBI" id="CHEBI:57597"/>
        <dbReference type="ChEBI" id="CHEBI:57970"/>
        <dbReference type="ChEBI" id="CHEBI:59918"/>
        <dbReference type="EC" id="2.3.1.275"/>
    </reaction>
</comment>
<keyword evidence="1 10" id="KW-1003">Cell membrane</keyword>
<dbReference type="GO" id="GO:0008654">
    <property type="term" value="P:phospholipid biosynthetic process"/>
    <property type="evidence" value="ECO:0007669"/>
    <property type="project" value="UniProtKB-UniRule"/>
</dbReference>
<organism evidence="11 12">
    <name type="scientific">Sulfuriferula multivorans</name>
    <dbReference type="NCBI Taxonomy" id="1559896"/>
    <lineage>
        <taxon>Bacteria</taxon>
        <taxon>Pseudomonadati</taxon>
        <taxon>Pseudomonadota</taxon>
        <taxon>Betaproteobacteria</taxon>
        <taxon>Nitrosomonadales</taxon>
        <taxon>Sulfuricellaceae</taxon>
        <taxon>Sulfuriferula</taxon>
    </lineage>
</organism>
<keyword evidence="3 10" id="KW-0808">Transferase</keyword>
<dbReference type="EC" id="2.3.1.275" evidence="10"/>
<evidence type="ECO:0000256" key="7">
    <source>
        <dbReference type="ARBA" id="ARBA00023136"/>
    </source>
</evidence>
<accession>A0A401JH54</accession>
<sequence>MFISFLIVLAYLIGSLSFAVIVSRLFGLPDPRKHGSGNPGATNMLRTGRKSAAALTLIGDMSKGWLAVYLARYFGAQHGVEITATYGAAVAVFLGHLYPIFFGFKGGKGVATALGILFAISPWLGLAALASWLIVFALTRISSLAALTAATLAPILVSYLIGGTLPVAALCIISALIFWRHRTNIHRLLAGEEGRVVKPVDTSSE</sequence>
<dbReference type="HAMAP" id="MF_01043">
    <property type="entry name" value="PlsY"/>
    <property type="match status" value="1"/>
</dbReference>
<keyword evidence="5 10" id="KW-1133">Transmembrane helix</keyword>
<evidence type="ECO:0000256" key="10">
    <source>
        <dbReference type="HAMAP-Rule" id="MF_01043"/>
    </source>
</evidence>
<dbReference type="GO" id="GO:0043772">
    <property type="term" value="F:acyl-phosphate glycerol-3-phosphate acyltransferase activity"/>
    <property type="evidence" value="ECO:0007669"/>
    <property type="project" value="UniProtKB-UniRule"/>
</dbReference>
<keyword evidence="6 10" id="KW-0443">Lipid metabolism</keyword>
<keyword evidence="12" id="KW-1185">Reference proteome</keyword>
<evidence type="ECO:0000256" key="1">
    <source>
        <dbReference type="ARBA" id="ARBA00022475"/>
    </source>
</evidence>
<keyword evidence="4 10" id="KW-0812">Transmembrane</keyword>
<feature type="transmembrane region" description="Helical" evidence="10">
    <location>
        <begin position="83"/>
        <end position="104"/>
    </location>
</feature>
<comment type="subunit">
    <text evidence="10">Probably interacts with PlsX.</text>
</comment>
<evidence type="ECO:0000256" key="6">
    <source>
        <dbReference type="ARBA" id="ARBA00023098"/>
    </source>
</evidence>
<comment type="similarity">
    <text evidence="10">Belongs to the PlsY family.</text>
</comment>
<keyword evidence="2 10" id="KW-0444">Lipid biosynthesis</keyword>
<dbReference type="EMBL" id="BGOW01000038">
    <property type="protein sequence ID" value="GBL47304.1"/>
    <property type="molecule type" value="Genomic_DNA"/>
</dbReference>
<dbReference type="RefSeq" id="WP_124706064.1">
    <property type="nucleotide sequence ID" value="NZ_BGOW01000038.1"/>
</dbReference>
<evidence type="ECO:0000256" key="8">
    <source>
        <dbReference type="ARBA" id="ARBA00023209"/>
    </source>
</evidence>